<dbReference type="InterPro" id="IPR029020">
    <property type="entry name" value="Ammonium/urea_transptr"/>
</dbReference>
<evidence type="ECO:0000256" key="4">
    <source>
        <dbReference type="ARBA" id="ARBA00022692"/>
    </source>
</evidence>
<dbReference type="RefSeq" id="WP_265985803.1">
    <property type="nucleotide sequence ID" value="NZ_JAPHAV010000008.1"/>
</dbReference>
<evidence type="ECO:0000313" key="11">
    <source>
        <dbReference type="Proteomes" id="UP001301216"/>
    </source>
</evidence>
<dbReference type="SUPFAM" id="SSF111352">
    <property type="entry name" value="Ammonium transporter"/>
    <property type="match status" value="1"/>
</dbReference>
<dbReference type="Gene3D" id="1.10.3430.10">
    <property type="entry name" value="Ammonium transporter AmtB like domains"/>
    <property type="match status" value="1"/>
</dbReference>
<comment type="subcellular location">
    <subcellularLocation>
        <location evidence="8">Cell membrane</location>
        <topology evidence="8">Multi-pass membrane protein</topology>
    </subcellularLocation>
    <subcellularLocation>
        <location evidence="1">Membrane</location>
        <topology evidence="1">Multi-pass membrane protein</topology>
    </subcellularLocation>
</comment>
<proteinExistence type="inferred from homology"/>
<dbReference type="PANTHER" id="PTHR43029">
    <property type="entry name" value="AMMONIUM TRANSPORTER MEP2"/>
    <property type="match status" value="1"/>
</dbReference>
<gene>
    <name evidence="10" type="ORF">OPR82_15360</name>
</gene>
<feature type="transmembrane region" description="Helical" evidence="8">
    <location>
        <begin position="100"/>
        <end position="123"/>
    </location>
</feature>
<feature type="transmembrane region" description="Helical" evidence="8">
    <location>
        <begin position="317"/>
        <end position="338"/>
    </location>
</feature>
<evidence type="ECO:0000259" key="9">
    <source>
        <dbReference type="Pfam" id="PF00909"/>
    </source>
</evidence>
<feature type="transmembrane region" description="Helical" evidence="8">
    <location>
        <begin position="42"/>
        <end position="66"/>
    </location>
</feature>
<keyword evidence="4 8" id="KW-0812">Transmembrane</keyword>
<organism evidence="10 11">
    <name type="scientific">Ochrobactrum chromiisoli</name>
    <dbReference type="NCBI Taxonomy" id="2993941"/>
    <lineage>
        <taxon>Bacteria</taxon>
        <taxon>Pseudomonadati</taxon>
        <taxon>Pseudomonadota</taxon>
        <taxon>Alphaproteobacteria</taxon>
        <taxon>Hyphomicrobiales</taxon>
        <taxon>Brucellaceae</taxon>
        <taxon>Brucella/Ochrobactrum group</taxon>
        <taxon>Ochrobactrum</taxon>
    </lineage>
</organism>
<keyword evidence="11" id="KW-1185">Reference proteome</keyword>
<evidence type="ECO:0000256" key="8">
    <source>
        <dbReference type="RuleBase" id="RU362002"/>
    </source>
</evidence>
<feature type="transmembrane region" description="Helical" evidence="8">
    <location>
        <begin position="202"/>
        <end position="219"/>
    </location>
</feature>
<dbReference type="InterPro" id="IPR001905">
    <property type="entry name" value="Ammonium_transpt"/>
</dbReference>
<dbReference type="NCBIfam" id="TIGR00836">
    <property type="entry name" value="amt"/>
    <property type="match status" value="1"/>
</dbReference>
<evidence type="ECO:0000256" key="3">
    <source>
        <dbReference type="ARBA" id="ARBA00022448"/>
    </source>
</evidence>
<dbReference type="InterPro" id="IPR024041">
    <property type="entry name" value="NH4_transpt_AmtB-like_dom"/>
</dbReference>
<evidence type="ECO:0000256" key="1">
    <source>
        <dbReference type="ARBA" id="ARBA00004141"/>
    </source>
</evidence>
<feature type="transmembrane region" description="Helical" evidence="8">
    <location>
        <begin position="6"/>
        <end position="30"/>
    </location>
</feature>
<evidence type="ECO:0000256" key="2">
    <source>
        <dbReference type="ARBA" id="ARBA00005887"/>
    </source>
</evidence>
<comment type="similarity">
    <text evidence="2 8">Belongs to the ammonia transporter channel (TC 1.A.11.2) family.</text>
</comment>
<feature type="transmembrane region" description="Helical" evidence="8">
    <location>
        <begin position="231"/>
        <end position="252"/>
    </location>
</feature>
<feature type="transmembrane region" description="Helical" evidence="8">
    <location>
        <begin position="286"/>
        <end position="305"/>
    </location>
</feature>
<reference evidence="10 11" key="1">
    <citation type="submission" date="2022-11" db="EMBL/GenBank/DDBJ databases">
        <title>Brucella sp. YY2X, whole genome shotgun sequencing project.</title>
        <authorList>
            <person name="Yang Y."/>
        </authorList>
    </citation>
    <scope>NUCLEOTIDE SEQUENCE [LARGE SCALE GENOMIC DNA]</scope>
    <source>
        <strain evidence="10 11">YY2X</strain>
    </source>
</reference>
<keyword evidence="5 8" id="KW-1133">Transmembrane helix</keyword>
<comment type="caution">
    <text evidence="10">The sequence shown here is derived from an EMBL/GenBank/DDBJ whole genome shotgun (WGS) entry which is preliminary data.</text>
</comment>
<sequence>MQSISAGDTAFILICTALVCMMTPALALFYGGLVRQRDVLSIMIQNFVCMGVVGLIWVFGGFSLAFGPSIGGVIGDITTYFGMYHVGIEPNPTYAANVPFIMVFAYQMMFAIITPALMTGAFVGRFKFGAYLFFIAFWTILVYLPAAHWVWGGGFLAKLGVVDFAGGIVIHASAGFSALAAAKYLGKRKLAPGETESRPASLPLVAIGAGLLWFGWFGFNAGGAYAADALAAYAFTNTMLAGSIAMLVWMFWEWKESGRPSFSGVLVGAVTGLATITPAAGYVEPITALLIGAIGASVCFNAKYVQKWLKIDDTLEVWRAHGVGGMTGAVLIGVTASSHINAVSASAYQLGIQVLAVVIVAAYAWIITMILLKILDAFGHLRVPDDIQREGLDDELYGENAFSLWGMKRQMDK</sequence>
<name>A0ABT3QR76_9HYPH</name>
<feature type="transmembrane region" description="Helical" evidence="8">
    <location>
        <begin position="164"/>
        <end position="182"/>
    </location>
</feature>
<evidence type="ECO:0000256" key="6">
    <source>
        <dbReference type="ARBA" id="ARBA00023136"/>
    </source>
</evidence>
<evidence type="ECO:0000313" key="10">
    <source>
        <dbReference type="EMBL" id="MCX2698127.1"/>
    </source>
</evidence>
<dbReference type="PANTHER" id="PTHR43029:SF10">
    <property type="entry name" value="AMMONIUM TRANSPORTER MEP2"/>
    <property type="match status" value="1"/>
</dbReference>
<feature type="transmembrane region" description="Helical" evidence="8">
    <location>
        <begin position="264"/>
        <end position="280"/>
    </location>
</feature>
<feature type="transmembrane region" description="Helical" evidence="8">
    <location>
        <begin position="130"/>
        <end position="152"/>
    </location>
</feature>
<dbReference type="Pfam" id="PF00909">
    <property type="entry name" value="Ammonium_transp"/>
    <property type="match status" value="1"/>
</dbReference>
<keyword evidence="3 8" id="KW-0813">Transport</keyword>
<keyword evidence="6 8" id="KW-0472">Membrane</keyword>
<dbReference type="EMBL" id="JAPHAV010000008">
    <property type="protein sequence ID" value="MCX2698127.1"/>
    <property type="molecule type" value="Genomic_DNA"/>
</dbReference>
<evidence type="ECO:0000256" key="7">
    <source>
        <dbReference type="ARBA" id="ARBA00023177"/>
    </source>
</evidence>
<dbReference type="Proteomes" id="UP001301216">
    <property type="component" value="Unassembled WGS sequence"/>
</dbReference>
<feature type="domain" description="Ammonium transporter AmtB-like" evidence="9">
    <location>
        <begin position="10"/>
        <end position="402"/>
    </location>
</feature>
<feature type="transmembrane region" description="Helical" evidence="8">
    <location>
        <begin position="350"/>
        <end position="372"/>
    </location>
</feature>
<keyword evidence="7 8" id="KW-0924">Ammonia transport</keyword>
<evidence type="ECO:0000256" key="5">
    <source>
        <dbReference type="ARBA" id="ARBA00022989"/>
    </source>
</evidence>
<accession>A0ABT3QR76</accession>
<protein>
    <recommendedName>
        <fullName evidence="8">Ammonium transporter</fullName>
    </recommendedName>
</protein>